<gene>
    <name evidence="1" type="ORF">L1987_83427</name>
</gene>
<evidence type="ECO:0000313" key="2">
    <source>
        <dbReference type="Proteomes" id="UP001056120"/>
    </source>
</evidence>
<name>A0ACB8YBA8_9ASTR</name>
<comment type="caution">
    <text evidence="1">The sequence shown here is derived from an EMBL/GenBank/DDBJ whole genome shotgun (WGS) entry which is preliminary data.</text>
</comment>
<reference evidence="2" key="1">
    <citation type="journal article" date="2022" name="Mol. Ecol. Resour.">
        <title>The genomes of chicory, endive, great burdock and yacon provide insights into Asteraceae palaeo-polyploidization history and plant inulin production.</title>
        <authorList>
            <person name="Fan W."/>
            <person name="Wang S."/>
            <person name="Wang H."/>
            <person name="Wang A."/>
            <person name="Jiang F."/>
            <person name="Liu H."/>
            <person name="Zhao H."/>
            <person name="Xu D."/>
            <person name="Zhang Y."/>
        </authorList>
    </citation>
    <scope>NUCLEOTIDE SEQUENCE [LARGE SCALE GENOMIC DNA]</scope>
    <source>
        <strain evidence="2">cv. Yunnan</strain>
    </source>
</reference>
<organism evidence="1 2">
    <name type="scientific">Smallanthus sonchifolius</name>
    <dbReference type="NCBI Taxonomy" id="185202"/>
    <lineage>
        <taxon>Eukaryota</taxon>
        <taxon>Viridiplantae</taxon>
        <taxon>Streptophyta</taxon>
        <taxon>Embryophyta</taxon>
        <taxon>Tracheophyta</taxon>
        <taxon>Spermatophyta</taxon>
        <taxon>Magnoliopsida</taxon>
        <taxon>eudicotyledons</taxon>
        <taxon>Gunneridae</taxon>
        <taxon>Pentapetalae</taxon>
        <taxon>asterids</taxon>
        <taxon>campanulids</taxon>
        <taxon>Asterales</taxon>
        <taxon>Asteraceae</taxon>
        <taxon>Asteroideae</taxon>
        <taxon>Heliantheae alliance</taxon>
        <taxon>Millerieae</taxon>
        <taxon>Smallanthus</taxon>
    </lineage>
</organism>
<sequence>MLWLLSKDFGLSNIVPANKKFPFYISHDAGTFGYRDLHNAGTRFLTKEVDVYSFGVVLFEVLCGRLCAENYKDGYPLLSEMAQRCYEGKIIRTIALDCLQDQISPTSLAKFSEIAYECLQIDHNKSPSHSDIIRKLKVALACQDITSGKKGG</sequence>
<proteinExistence type="predicted"/>
<protein>
    <submittedName>
        <fullName evidence="1">Uncharacterized protein</fullName>
    </submittedName>
</protein>
<reference evidence="1 2" key="2">
    <citation type="journal article" date="2022" name="Mol. Ecol. Resour.">
        <title>The genomes of chicory, endive, great burdock and yacon provide insights into Asteraceae paleo-polyploidization history and plant inulin production.</title>
        <authorList>
            <person name="Fan W."/>
            <person name="Wang S."/>
            <person name="Wang H."/>
            <person name="Wang A."/>
            <person name="Jiang F."/>
            <person name="Liu H."/>
            <person name="Zhao H."/>
            <person name="Xu D."/>
            <person name="Zhang Y."/>
        </authorList>
    </citation>
    <scope>NUCLEOTIDE SEQUENCE [LARGE SCALE GENOMIC DNA]</scope>
    <source>
        <strain evidence="2">cv. Yunnan</strain>
        <tissue evidence="1">Leaves</tissue>
    </source>
</reference>
<dbReference type="EMBL" id="CM042045">
    <property type="protein sequence ID" value="KAI3682989.1"/>
    <property type="molecule type" value="Genomic_DNA"/>
</dbReference>
<accession>A0ACB8YBA8</accession>
<evidence type="ECO:0000313" key="1">
    <source>
        <dbReference type="EMBL" id="KAI3682989.1"/>
    </source>
</evidence>
<dbReference type="Proteomes" id="UP001056120">
    <property type="component" value="Linkage Group LG28"/>
</dbReference>
<keyword evidence="2" id="KW-1185">Reference proteome</keyword>